<dbReference type="InterPro" id="IPR004252">
    <property type="entry name" value="Probable_transposase_24"/>
</dbReference>
<name>A0AAP0IBP6_9MAGN</name>
<dbReference type="Proteomes" id="UP001419268">
    <property type="component" value="Unassembled WGS sequence"/>
</dbReference>
<comment type="caution">
    <text evidence="1">The sequence shown here is derived from an EMBL/GenBank/DDBJ whole genome shotgun (WGS) entry which is preliminary data.</text>
</comment>
<dbReference type="AlphaFoldDB" id="A0AAP0IBP6"/>
<organism evidence="1 2">
    <name type="scientific">Stephania cephalantha</name>
    <dbReference type="NCBI Taxonomy" id="152367"/>
    <lineage>
        <taxon>Eukaryota</taxon>
        <taxon>Viridiplantae</taxon>
        <taxon>Streptophyta</taxon>
        <taxon>Embryophyta</taxon>
        <taxon>Tracheophyta</taxon>
        <taxon>Spermatophyta</taxon>
        <taxon>Magnoliopsida</taxon>
        <taxon>Ranunculales</taxon>
        <taxon>Menispermaceae</taxon>
        <taxon>Menispermoideae</taxon>
        <taxon>Cissampelideae</taxon>
        <taxon>Stephania</taxon>
    </lineage>
</organism>
<protein>
    <recommendedName>
        <fullName evidence="3">Transposase</fullName>
    </recommendedName>
</protein>
<dbReference type="EMBL" id="JBBNAG010000008">
    <property type="protein sequence ID" value="KAK9112200.1"/>
    <property type="molecule type" value="Genomic_DNA"/>
</dbReference>
<accession>A0AAP0IBP6</accession>
<dbReference type="Pfam" id="PF03004">
    <property type="entry name" value="Transposase_24"/>
    <property type="match status" value="1"/>
</dbReference>
<keyword evidence="2" id="KW-1185">Reference proteome</keyword>
<proteinExistence type="predicted"/>
<evidence type="ECO:0008006" key="3">
    <source>
        <dbReference type="Google" id="ProtNLM"/>
    </source>
</evidence>
<sequence>MHKLKKNCLRSDFVTDEVWRKYLEYWESEDFLVRSRQKSLNRNTEVERPGTRVSKHGGGSVSFVAINERLTHTSKRTPTVNELYLHLHTVNHKEVTFIDAKSERFYLFIVNPCSLSSRADVRS</sequence>
<evidence type="ECO:0000313" key="1">
    <source>
        <dbReference type="EMBL" id="KAK9112200.1"/>
    </source>
</evidence>
<evidence type="ECO:0000313" key="2">
    <source>
        <dbReference type="Proteomes" id="UP001419268"/>
    </source>
</evidence>
<reference evidence="1 2" key="1">
    <citation type="submission" date="2024-01" db="EMBL/GenBank/DDBJ databases">
        <title>Genome assemblies of Stephania.</title>
        <authorList>
            <person name="Yang L."/>
        </authorList>
    </citation>
    <scope>NUCLEOTIDE SEQUENCE [LARGE SCALE GENOMIC DNA]</scope>
    <source>
        <strain evidence="1">JXDWG</strain>
        <tissue evidence="1">Leaf</tissue>
    </source>
</reference>
<gene>
    <name evidence="1" type="ORF">Scep_019719</name>
</gene>